<keyword evidence="2" id="KW-0808">Transferase</keyword>
<dbReference type="InterPro" id="IPR000182">
    <property type="entry name" value="GNAT_dom"/>
</dbReference>
<dbReference type="OrthoDB" id="66776at2"/>
<dbReference type="Gene3D" id="3.40.630.30">
    <property type="match status" value="1"/>
</dbReference>
<dbReference type="AlphaFoldDB" id="A0A1X6WSH8"/>
<reference evidence="3" key="1">
    <citation type="submission" date="2017-02" db="EMBL/GenBank/DDBJ databases">
        <authorList>
            <person name="Dridi B."/>
        </authorList>
    </citation>
    <scope>NUCLEOTIDE SEQUENCE [LARGE SCALE GENOMIC DNA]</scope>
    <source>
        <strain evidence="3">bH819</strain>
    </source>
</reference>
<dbReference type="SUPFAM" id="SSF55729">
    <property type="entry name" value="Acyl-CoA N-acyltransferases (Nat)"/>
    <property type="match status" value="1"/>
</dbReference>
<name>A0A1X6WSH8_9ENTE</name>
<dbReference type="InterPro" id="IPR016181">
    <property type="entry name" value="Acyl_CoA_acyltransferase"/>
</dbReference>
<dbReference type="GO" id="GO:0016747">
    <property type="term" value="F:acyltransferase activity, transferring groups other than amino-acyl groups"/>
    <property type="evidence" value="ECO:0007669"/>
    <property type="project" value="InterPro"/>
</dbReference>
<dbReference type="PROSITE" id="PS51186">
    <property type="entry name" value="GNAT"/>
    <property type="match status" value="1"/>
</dbReference>
<organism evidence="2 3">
    <name type="scientific">Vagococcus fluvialis bH819</name>
    <dbReference type="NCBI Taxonomy" id="1255619"/>
    <lineage>
        <taxon>Bacteria</taxon>
        <taxon>Bacillati</taxon>
        <taxon>Bacillota</taxon>
        <taxon>Bacilli</taxon>
        <taxon>Lactobacillales</taxon>
        <taxon>Enterococcaceae</taxon>
        <taxon>Vagococcus</taxon>
    </lineage>
</organism>
<evidence type="ECO:0000313" key="3">
    <source>
        <dbReference type="Proteomes" id="UP000195918"/>
    </source>
</evidence>
<evidence type="ECO:0000259" key="1">
    <source>
        <dbReference type="PROSITE" id="PS51186"/>
    </source>
</evidence>
<dbReference type="Pfam" id="PF00583">
    <property type="entry name" value="Acetyltransf_1"/>
    <property type="match status" value="1"/>
</dbReference>
<dbReference type="EMBL" id="FWFD01000022">
    <property type="protein sequence ID" value="SLM87250.1"/>
    <property type="molecule type" value="Genomic_DNA"/>
</dbReference>
<accession>A0A1X6WSH8</accession>
<proteinExistence type="predicted"/>
<dbReference type="RefSeq" id="WP_086952866.1">
    <property type="nucleotide sequence ID" value="NZ_FWFD01000022.1"/>
</dbReference>
<feature type="domain" description="N-acetyltransferase" evidence="1">
    <location>
        <begin position="1"/>
        <end position="158"/>
    </location>
</feature>
<keyword evidence="3" id="KW-1185">Reference proteome</keyword>
<dbReference type="Proteomes" id="UP000195918">
    <property type="component" value="Unassembled WGS sequence"/>
</dbReference>
<evidence type="ECO:0000313" key="2">
    <source>
        <dbReference type="EMBL" id="SLM87250.1"/>
    </source>
</evidence>
<protein>
    <submittedName>
        <fullName evidence="2">Acetyltransferase, GNAT family</fullName>
    </submittedName>
</protein>
<gene>
    <name evidence="2" type="ORF">FM121_14210</name>
</gene>
<sequence>MELLAYHPDFISQEQLENFSLPLNQLKFSDLPLNAIKKSKVDHDRYPIFLIHDQQLLVAFILHINEGPKIYTNKPNTILLRSFSTNHHYQGKGYAKTALLLLPAYIKEHFPTITEIILGVNAKNLPAISLYQKTGFVDNEKPLLTEYGELKIMIQTIQ</sequence>